<dbReference type="OrthoDB" id="9797243at2"/>
<dbReference type="InterPro" id="IPR036097">
    <property type="entry name" value="HisK_dim/P_sf"/>
</dbReference>
<feature type="domain" description="Histidine kinase" evidence="13">
    <location>
        <begin position="252"/>
        <end position="474"/>
    </location>
</feature>
<dbReference type="InterPro" id="IPR005467">
    <property type="entry name" value="His_kinase_dom"/>
</dbReference>
<gene>
    <name evidence="15" type="ORF">C1E24_19490</name>
</gene>
<feature type="transmembrane region" description="Helical" evidence="12">
    <location>
        <begin position="152"/>
        <end position="170"/>
    </location>
</feature>
<dbReference type="InterPro" id="IPR004358">
    <property type="entry name" value="Sig_transdc_His_kin-like_C"/>
</dbReference>
<sequence length="749" mass="83893">MQLSTVTLLLMSGVGVFTSAVSLIFLWLANRDITAVRYWAISSCFLMTGLLLFNSQSVLPEALKYVLPNFVVQTSFLFILQGTYRACEQRVPKVELATFITCYVVLHLFLTFIYPSYPLRFTLGVTTVVIFLSWVLWCLYRYSRGRFKVSSFLILLSVVILFAVSFNKIIDVNWQGVTNLQQDDSIKAQWFIIALFMSQLLFNFAFAIMTGEIRNNKNKSVQKQLISANEALKIEKARAEKHSKLKSEFLANMSHEIRTPINGVIGCLELLQNTALSKQQDQYTELAHASANSLLGVINDILDFSKIESGKLEIHNEPVELLALLDSVAKSFAIALSNKPVMLFVDCHQVTHHNLQLDPVRVRQILNNLLSNAIKFTEKGHVKLELKSELQEGGRVRLTGKVIDTGVGIDCQAQDKLFNAFSQCDASTTRLYGGTGLGLVIVKRLCNLMAGDVALVSSSLEKGSEFAFSLVAKQDGSKASDNCELQIPKSIGLYSPSFTFAEIIESQFAAKGLPLKLLTPKSLHQSSFDLIILDLVNFSASGLESIYLIESAQRQAKQTCIICNVNSDFPNSQLVRESACRVFYHPFTCFDLMQIFTEKVLNNKYKPTKSEPIEQPQSLAGISVLLAEDNKVNQLVATKILSNWQVKYKIANSGKEVLEIVEHATLEQFDVILMDCQMPILDGYQTTKEIRTNPRYKVFKDIPIIALTANAMRGDKEKCYEAGMNGYVTKPIEVDKLQAELERFIDLAE</sequence>
<name>A0A5R9PY71_9GAMM</name>
<dbReference type="SUPFAM" id="SSF55874">
    <property type="entry name" value="ATPase domain of HSP90 chaperone/DNA topoisomerase II/histidine kinase"/>
    <property type="match status" value="1"/>
</dbReference>
<evidence type="ECO:0000259" key="13">
    <source>
        <dbReference type="PROSITE" id="PS50109"/>
    </source>
</evidence>
<feature type="transmembrane region" description="Helical" evidence="12">
    <location>
        <begin position="190"/>
        <end position="209"/>
    </location>
</feature>
<dbReference type="EMBL" id="PPSW01000041">
    <property type="protein sequence ID" value="TLX45342.1"/>
    <property type="molecule type" value="Genomic_DNA"/>
</dbReference>
<keyword evidence="4" id="KW-0808">Transferase</keyword>
<dbReference type="InterPro" id="IPR003661">
    <property type="entry name" value="HisK_dim/P_dom"/>
</dbReference>
<protein>
    <recommendedName>
        <fullName evidence="10">Sensory/regulatory protein RpfC</fullName>
        <ecNumber evidence="2">2.7.13.3</ecNumber>
    </recommendedName>
</protein>
<dbReference type="SMART" id="SM00388">
    <property type="entry name" value="HisKA"/>
    <property type="match status" value="1"/>
</dbReference>
<accession>A0A5R9PY71</accession>
<evidence type="ECO:0000256" key="12">
    <source>
        <dbReference type="SAM" id="Phobius"/>
    </source>
</evidence>
<dbReference type="PROSITE" id="PS50109">
    <property type="entry name" value="HIS_KIN"/>
    <property type="match status" value="1"/>
</dbReference>
<dbReference type="Pfam" id="PF00512">
    <property type="entry name" value="HisKA"/>
    <property type="match status" value="1"/>
</dbReference>
<evidence type="ECO:0000256" key="8">
    <source>
        <dbReference type="ARBA" id="ARBA00023012"/>
    </source>
</evidence>
<dbReference type="InterPro" id="IPR011006">
    <property type="entry name" value="CheY-like_superfamily"/>
</dbReference>
<feature type="transmembrane region" description="Helical" evidence="12">
    <location>
        <begin position="6"/>
        <end position="29"/>
    </location>
</feature>
<feature type="modified residue" description="4-aspartylphosphate" evidence="11">
    <location>
        <position position="675"/>
    </location>
</feature>
<dbReference type="InterPro" id="IPR001789">
    <property type="entry name" value="Sig_transdc_resp-reg_receiver"/>
</dbReference>
<comment type="catalytic activity">
    <reaction evidence="1">
        <text>ATP + protein L-histidine = ADP + protein N-phospho-L-histidine.</text>
        <dbReference type="EC" id="2.7.13.3"/>
    </reaction>
</comment>
<evidence type="ECO:0000256" key="5">
    <source>
        <dbReference type="ARBA" id="ARBA00022741"/>
    </source>
</evidence>
<dbReference type="CDD" id="cd00082">
    <property type="entry name" value="HisKA"/>
    <property type="match status" value="1"/>
</dbReference>
<dbReference type="FunFam" id="3.30.565.10:FF:000010">
    <property type="entry name" value="Sensor histidine kinase RcsC"/>
    <property type="match status" value="1"/>
</dbReference>
<dbReference type="InterPro" id="IPR003594">
    <property type="entry name" value="HATPase_dom"/>
</dbReference>
<keyword evidence="6" id="KW-0418">Kinase</keyword>
<comment type="caution">
    <text evidence="15">The sequence shown here is derived from an EMBL/GenBank/DDBJ whole genome shotgun (WGS) entry which is preliminary data.</text>
</comment>
<evidence type="ECO:0000256" key="6">
    <source>
        <dbReference type="ARBA" id="ARBA00022777"/>
    </source>
</evidence>
<dbReference type="PRINTS" id="PR00344">
    <property type="entry name" value="BCTRLSENSOR"/>
</dbReference>
<evidence type="ECO:0000256" key="11">
    <source>
        <dbReference type="PROSITE-ProRule" id="PRU00169"/>
    </source>
</evidence>
<evidence type="ECO:0000256" key="4">
    <source>
        <dbReference type="ARBA" id="ARBA00022679"/>
    </source>
</evidence>
<dbReference type="Pfam" id="PF00072">
    <property type="entry name" value="Response_reg"/>
    <property type="match status" value="1"/>
</dbReference>
<dbReference type="SUPFAM" id="SSF47384">
    <property type="entry name" value="Homodimeric domain of signal transducing histidine kinase"/>
    <property type="match status" value="1"/>
</dbReference>
<dbReference type="Proteomes" id="UP000309186">
    <property type="component" value="Unassembled WGS sequence"/>
</dbReference>
<evidence type="ECO:0000313" key="16">
    <source>
        <dbReference type="Proteomes" id="UP000309186"/>
    </source>
</evidence>
<feature type="transmembrane region" description="Helical" evidence="12">
    <location>
        <begin position="36"/>
        <end position="53"/>
    </location>
</feature>
<dbReference type="InterPro" id="IPR036890">
    <property type="entry name" value="HATPase_C_sf"/>
</dbReference>
<dbReference type="Gene3D" id="1.10.287.130">
    <property type="match status" value="1"/>
</dbReference>
<evidence type="ECO:0000259" key="14">
    <source>
        <dbReference type="PROSITE" id="PS50110"/>
    </source>
</evidence>
<dbReference type="GO" id="GO:0000155">
    <property type="term" value="F:phosphorelay sensor kinase activity"/>
    <property type="evidence" value="ECO:0007669"/>
    <property type="project" value="InterPro"/>
</dbReference>
<comment type="subunit">
    <text evidence="9">At low DSF concentrations, interacts with RpfF.</text>
</comment>
<dbReference type="Gene3D" id="3.40.50.2300">
    <property type="match status" value="1"/>
</dbReference>
<feature type="domain" description="Response regulatory" evidence="14">
    <location>
        <begin position="623"/>
        <end position="745"/>
    </location>
</feature>
<organism evidence="15 16">
    <name type="scientific">Pseudoalteromonas phenolica</name>
    <dbReference type="NCBI Taxonomy" id="161398"/>
    <lineage>
        <taxon>Bacteria</taxon>
        <taxon>Pseudomonadati</taxon>
        <taxon>Pseudomonadota</taxon>
        <taxon>Gammaproteobacteria</taxon>
        <taxon>Alteromonadales</taxon>
        <taxon>Pseudoalteromonadaceae</taxon>
        <taxon>Pseudoalteromonas</taxon>
    </lineage>
</organism>
<dbReference type="PANTHER" id="PTHR45339">
    <property type="entry name" value="HYBRID SIGNAL TRANSDUCTION HISTIDINE KINASE J"/>
    <property type="match status" value="1"/>
</dbReference>
<proteinExistence type="predicted"/>
<evidence type="ECO:0000313" key="15">
    <source>
        <dbReference type="EMBL" id="TLX45342.1"/>
    </source>
</evidence>
<keyword evidence="8" id="KW-0902">Two-component regulatory system</keyword>
<evidence type="ECO:0000256" key="3">
    <source>
        <dbReference type="ARBA" id="ARBA00022553"/>
    </source>
</evidence>
<dbReference type="GO" id="GO:0005524">
    <property type="term" value="F:ATP binding"/>
    <property type="evidence" value="ECO:0007669"/>
    <property type="project" value="UniProtKB-KW"/>
</dbReference>
<keyword evidence="3 11" id="KW-0597">Phosphoprotein</keyword>
<dbReference type="Pfam" id="PF02518">
    <property type="entry name" value="HATPase_c"/>
    <property type="match status" value="1"/>
</dbReference>
<dbReference type="SMART" id="SM00448">
    <property type="entry name" value="REC"/>
    <property type="match status" value="1"/>
</dbReference>
<dbReference type="EC" id="2.7.13.3" evidence="2"/>
<evidence type="ECO:0000256" key="10">
    <source>
        <dbReference type="ARBA" id="ARBA00068150"/>
    </source>
</evidence>
<dbReference type="SMART" id="SM00387">
    <property type="entry name" value="HATPase_c"/>
    <property type="match status" value="1"/>
</dbReference>
<dbReference type="SUPFAM" id="SSF52172">
    <property type="entry name" value="CheY-like"/>
    <property type="match status" value="1"/>
</dbReference>
<feature type="transmembrane region" description="Helical" evidence="12">
    <location>
        <begin position="96"/>
        <end position="115"/>
    </location>
</feature>
<dbReference type="RefSeq" id="WP_138484347.1">
    <property type="nucleotide sequence ID" value="NZ_PPSW01000041.1"/>
</dbReference>
<evidence type="ECO:0000256" key="1">
    <source>
        <dbReference type="ARBA" id="ARBA00000085"/>
    </source>
</evidence>
<dbReference type="CDD" id="cd17546">
    <property type="entry name" value="REC_hyHK_CKI1_RcsC-like"/>
    <property type="match status" value="1"/>
</dbReference>
<evidence type="ECO:0000256" key="9">
    <source>
        <dbReference type="ARBA" id="ARBA00064003"/>
    </source>
</evidence>
<reference evidence="15 16" key="1">
    <citation type="submission" date="2018-01" db="EMBL/GenBank/DDBJ databases">
        <title>Co-occurrence of chitin degradation, pigmentation and bioactivity in marine Pseudoalteromonas.</title>
        <authorList>
            <person name="Paulsen S."/>
            <person name="Gram L."/>
            <person name="Machado H."/>
        </authorList>
    </citation>
    <scope>NUCLEOTIDE SEQUENCE [LARGE SCALE GENOMIC DNA]</scope>
    <source>
        <strain evidence="15 16">S3663</strain>
    </source>
</reference>
<keyword evidence="12" id="KW-0472">Membrane</keyword>
<keyword evidence="7" id="KW-0067">ATP-binding</keyword>
<keyword evidence="12" id="KW-0812">Transmembrane</keyword>
<keyword evidence="5" id="KW-0547">Nucleotide-binding</keyword>
<evidence type="ECO:0000256" key="2">
    <source>
        <dbReference type="ARBA" id="ARBA00012438"/>
    </source>
</evidence>
<feature type="transmembrane region" description="Helical" evidence="12">
    <location>
        <begin position="121"/>
        <end position="140"/>
    </location>
</feature>
<dbReference type="Gene3D" id="3.30.565.10">
    <property type="entry name" value="Histidine kinase-like ATPase, C-terminal domain"/>
    <property type="match status" value="1"/>
</dbReference>
<evidence type="ECO:0000256" key="7">
    <source>
        <dbReference type="ARBA" id="ARBA00022840"/>
    </source>
</evidence>
<dbReference type="PANTHER" id="PTHR45339:SF5">
    <property type="entry name" value="HISTIDINE KINASE"/>
    <property type="match status" value="1"/>
</dbReference>
<dbReference type="PROSITE" id="PS50110">
    <property type="entry name" value="RESPONSE_REGULATORY"/>
    <property type="match status" value="1"/>
</dbReference>
<dbReference type="CDD" id="cd16922">
    <property type="entry name" value="HATPase_EvgS-ArcB-TorS-like"/>
    <property type="match status" value="1"/>
</dbReference>
<keyword evidence="12" id="KW-1133">Transmembrane helix</keyword>
<dbReference type="FunFam" id="1.10.287.130:FF:000002">
    <property type="entry name" value="Two-component osmosensing histidine kinase"/>
    <property type="match status" value="1"/>
</dbReference>
<dbReference type="AlphaFoldDB" id="A0A5R9PY71"/>